<dbReference type="PANTHER" id="PTHR30514">
    <property type="entry name" value="GLUCOKINASE"/>
    <property type="match status" value="1"/>
</dbReference>
<keyword evidence="1" id="KW-0805">Transcription regulation</keyword>
<evidence type="ECO:0000259" key="4">
    <source>
        <dbReference type="PROSITE" id="PS51071"/>
    </source>
</evidence>
<keyword evidence="3" id="KW-0804">Transcription</keyword>
<dbReference type="Proteomes" id="UP000028091">
    <property type="component" value="Unassembled WGS sequence"/>
</dbReference>
<dbReference type="eggNOG" id="COG1737">
    <property type="taxonomic scope" value="Bacteria"/>
</dbReference>
<dbReference type="OrthoDB" id="3684496at2"/>
<dbReference type="SUPFAM" id="SSF53697">
    <property type="entry name" value="SIS domain"/>
    <property type="match status" value="1"/>
</dbReference>
<evidence type="ECO:0000313" key="7">
    <source>
        <dbReference type="Proteomes" id="UP000028091"/>
    </source>
</evidence>
<evidence type="ECO:0000256" key="1">
    <source>
        <dbReference type="ARBA" id="ARBA00023015"/>
    </source>
</evidence>
<reference evidence="6 7" key="1">
    <citation type="submission" date="2012-09" db="EMBL/GenBank/DDBJ databases">
        <title>Genome Sequence of Bacillus sp. DW5-4.</title>
        <authorList>
            <person name="Lai Q."/>
            <person name="Liu Y."/>
            <person name="Shao Z."/>
        </authorList>
    </citation>
    <scope>NUCLEOTIDE SEQUENCE [LARGE SCALE GENOMIC DNA]</scope>
    <source>
        <strain evidence="6 7">DW5-4</strain>
    </source>
</reference>
<dbReference type="AlphaFoldDB" id="A0A081LAC7"/>
<dbReference type="InterPro" id="IPR000281">
    <property type="entry name" value="HTH_RpiR"/>
</dbReference>
<dbReference type="InterPro" id="IPR035472">
    <property type="entry name" value="RpiR-like_SIS"/>
</dbReference>
<evidence type="ECO:0000256" key="3">
    <source>
        <dbReference type="ARBA" id="ARBA00023163"/>
    </source>
</evidence>
<organism evidence="6 7">
    <name type="scientific">Bacillus zhangzhouensis</name>
    <dbReference type="NCBI Taxonomy" id="1178540"/>
    <lineage>
        <taxon>Bacteria</taxon>
        <taxon>Bacillati</taxon>
        <taxon>Bacillota</taxon>
        <taxon>Bacilli</taxon>
        <taxon>Bacillales</taxon>
        <taxon>Bacillaceae</taxon>
        <taxon>Bacillus</taxon>
    </lineage>
</organism>
<proteinExistence type="predicted"/>
<dbReference type="GO" id="GO:1901135">
    <property type="term" value="P:carbohydrate derivative metabolic process"/>
    <property type="evidence" value="ECO:0007669"/>
    <property type="project" value="InterPro"/>
</dbReference>
<evidence type="ECO:0000259" key="5">
    <source>
        <dbReference type="PROSITE" id="PS51464"/>
    </source>
</evidence>
<dbReference type="GO" id="GO:0003700">
    <property type="term" value="F:DNA-binding transcription factor activity"/>
    <property type="evidence" value="ECO:0007669"/>
    <property type="project" value="InterPro"/>
</dbReference>
<protein>
    <submittedName>
        <fullName evidence="6">RpiR family transcriptional regulator</fullName>
    </submittedName>
</protein>
<dbReference type="CDD" id="cd05013">
    <property type="entry name" value="SIS_RpiR"/>
    <property type="match status" value="1"/>
</dbReference>
<feature type="domain" description="HTH rpiR-type" evidence="4">
    <location>
        <begin position="7"/>
        <end position="83"/>
    </location>
</feature>
<sequence length="286" mass="31971">MVFIIEENIFSHIRTTFHSLSPTQKKIANYILQNPQKVVLHSISALAAECNTSETTIFRFLRKIGYDSYQVFRVHVAQDIATNTPQSIYGEIEASDSVADIKHKVIELTTNSIQDMKHILEDQAVTQFIEQMKQAHKTVFFGAGASSFIAGDAYHKFLQLGFEVSLCSDPHMMNMIATHATEHDFIVAISHSGESREILDAVQFAKEKGATIASITSYPKSELAKRSDFHLLSSSRETTYRSDSMISRINQLVIIDVLYVAAVLELGSNAIENVKRSRLAVAKNKT</sequence>
<dbReference type="InterPro" id="IPR009057">
    <property type="entry name" value="Homeodomain-like_sf"/>
</dbReference>
<dbReference type="SUPFAM" id="SSF46689">
    <property type="entry name" value="Homeodomain-like"/>
    <property type="match status" value="1"/>
</dbReference>
<feature type="domain" description="SIS" evidence="5">
    <location>
        <begin position="128"/>
        <end position="268"/>
    </location>
</feature>
<evidence type="ECO:0000256" key="2">
    <source>
        <dbReference type="ARBA" id="ARBA00023125"/>
    </source>
</evidence>
<dbReference type="InterPro" id="IPR046348">
    <property type="entry name" value="SIS_dom_sf"/>
</dbReference>
<dbReference type="Gene3D" id="3.40.50.10490">
    <property type="entry name" value="Glucose-6-phosphate isomerase like protein, domain 1"/>
    <property type="match status" value="1"/>
</dbReference>
<dbReference type="GO" id="GO:0003677">
    <property type="term" value="F:DNA binding"/>
    <property type="evidence" value="ECO:0007669"/>
    <property type="project" value="UniProtKB-KW"/>
</dbReference>
<name>A0A081LAC7_9BACI</name>
<accession>A0A081LAC7</accession>
<dbReference type="Gene3D" id="1.10.10.10">
    <property type="entry name" value="Winged helix-like DNA-binding domain superfamily/Winged helix DNA-binding domain"/>
    <property type="match status" value="1"/>
</dbReference>
<dbReference type="PROSITE" id="PS51071">
    <property type="entry name" value="HTH_RPIR"/>
    <property type="match status" value="1"/>
</dbReference>
<dbReference type="PANTHER" id="PTHR30514:SF1">
    <property type="entry name" value="HTH-TYPE TRANSCRIPTIONAL REGULATOR HEXR-RELATED"/>
    <property type="match status" value="1"/>
</dbReference>
<dbReference type="Pfam" id="PF01418">
    <property type="entry name" value="HTH_6"/>
    <property type="match status" value="1"/>
</dbReference>
<keyword evidence="7" id="KW-1185">Reference proteome</keyword>
<keyword evidence="2" id="KW-0238">DNA-binding</keyword>
<evidence type="ECO:0000313" key="6">
    <source>
        <dbReference type="EMBL" id="KEP26203.1"/>
    </source>
</evidence>
<gene>
    <name evidence="6" type="ORF">BA70_02780</name>
</gene>
<comment type="caution">
    <text evidence="6">The sequence shown here is derived from an EMBL/GenBank/DDBJ whole genome shotgun (WGS) entry which is preliminary data.</text>
</comment>
<dbReference type="GO" id="GO:0097367">
    <property type="term" value="F:carbohydrate derivative binding"/>
    <property type="evidence" value="ECO:0007669"/>
    <property type="project" value="InterPro"/>
</dbReference>
<dbReference type="InterPro" id="IPR001347">
    <property type="entry name" value="SIS_dom"/>
</dbReference>
<dbReference type="InterPro" id="IPR036388">
    <property type="entry name" value="WH-like_DNA-bd_sf"/>
</dbReference>
<dbReference type="PROSITE" id="PS51464">
    <property type="entry name" value="SIS"/>
    <property type="match status" value="1"/>
</dbReference>
<dbReference type="InterPro" id="IPR047640">
    <property type="entry name" value="RpiR-like"/>
</dbReference>
<dbReference type="Pfam" id="PF01380">
    <property type="entry name" value="SIS"/>
    <property type="match status" value="1"/>
</dbReference>
<dbReference type="EMBL" id="JOTP01000011">
    <property type="protein sequence ID" value="KEP26203.1"/>
    <property type="molecule type" value="Genomic_DNA"/>
</dbReference>